<gene>
    <name evidence="7" type="ORF">Pmani_028488</name>
</gene>
<evidence type="ECO:0000256" key="4">
    <source>
        <dbReference type="ARBA" id="ARBA00035278"/>
    </source>
</evidence>
<dbReference type="PANTHER" id="PTHR11502">
    <property type="entry name" value="40S RIBOSOMAL PROTEIN S6"/>
    <property type="match status" value="1"/>
</dbReference>
<proteinExistence type="inferred from homology"/>
<evidence type="ECO:0000256" key="2">
    <source>
        <dbReference type="ARBA" id="ARBA00022980"/>
    </source>
</evidence>
<evidence type="ECO:0000256" key="6">
    <source>
        <dbReference type="SAM" id="MobiDB-lite"/>
    </source>
</evidence>
<comment type="caution">
    <text evidence="7">The sequence shown here is derived from an EMBL/GenBank/DDBJ whole genome shotgun (WGS) entry which is preliminary data.</text>
</comment>
<dbReference type="GO" id="GO:0006412">
    <property type="term" value="P:translation"/>
    <property type="evidence" value="ECO:0007669"/>
    <property type="project" value="InterPro"/>
</dbReference>
<feature type="compositionally biased region" description="Basic residues" evidence="6">
    <location>
        <begin position="187"/>
        <end position="202"/>
    </location>
</feature>
<evidence type="ECO:0000313" key="7">
    <source>
        <dbReference type="EMBL" id="KAK4299226.1"/>
    </source>
</evidence>
<keyword evidence="3" id="KW-0687">Ribonucleoprotein</keyword>
<evidence type="ECO:0000256" key="1">
    <source>
        <dbReference type="ARBA" id="ARBA00009312"/>
    </source>
</evidence>
<dbReference type="Gene3D" id="1.20.5.2650">
    <property type="match status" value="1"/>
</dbReference>
<feature type="compositionally biased region" description="Basic and acidic residues" evidence="6">
    <location>
        <begin position="217"/>
        <end position="290"/>
    </location>
</feature>
<dbReference type="SMART" id="SM01405">
    <property type="entry name" value="Ribosomal_S6e"/>
    <property type="match status" value="1"/>
</dbReference>
<protein>
    <recommendedName>
        <fullName evidence="4">Small ribosomal subunit protein eS6</fullName>
    </recommendedName>
    <alternativeName>
        <fullName evidence="5">40S ribosomal protein S6</fullName>
    </alternativeName>
</protein>
<dbReference type="GO" id="GO:0003735">
    <property type="term" value="F:structural constituent of ribosome"/>
    <property type="evidence" value="ECO:0007669"/>
    <property type="project" value="InterPro"/>
</dbReference>
<keyword evidence="2" id="KW-0689">Ribosomal protein</keyword>
<dbReference type="GO" id="GO:1990904">
    <property type="term" value="C:ribonucleoprotein complex"/>
    <property type="evidence" value="ECO:0007669"/>
    <property type="project" value="UniProtKB-KW"/>
</dbReference>
<dbReference type="Proteomes" id="UP001292094">
    <property type="component" value="Unassembled WGS sequence"/>
</dbReference>
<evidence type="ECO:0000256" key="5">
    <source>
        <dbReference type="ARBA" id="ARBA00035403"/>
    </source>
</evidence>
<dbReference type="Pfam" id="PF01092">
    <property type="entry name" value="Ribosomal_S6e"/>
    <property type="match status" value="1"/>
</dbReference>
<keyword evidence="8" id="KW-1185">Reference proteome</keyword>
<dbReference type="InterPro" id="IPR018282">
    <property type="entry name" value="Ribosomal_eS6_CS"/>
</dbReference>
<dbReference type="InterPro" id="IPR001377">
    <property type="entry name" value="Ribosomal_eS6"/>
</dbReference>
<comment type="similarity">
    <text evidence="1">Belongs to the eukaryotic ribosomal protein eS6 family.</text>
</comment>
<evidence type="ECO:0000313" key="8">
    <source>
        <dbReference type="Proteomes" id="UP001292094"/>
    </source>
</evidence>
<organism evidence="7 8">
    <name type="scientific">Petrolisthes manimaculis</name>
    <dbReference type="NCBI Taxonomy" id="1843537"/>
    <lineage>
        <taxon>Eukaryota</taxon>
        <taxon>Metazoa</taxon>
        <taxon>Ecdysozoa</taxon>
        <taxon>Arthropoda</taxon>
        <taxon>Crustacea</taxon>
        <taxon>Multicrustacea</taxon>
        <taxon>Malacostraca</taxon>
        <taxon>Eumalacostraca</taxon>
        <taxon>Eucarida</taxon>
        <taxon>Decapoda</taxon>
        <taxon>Pleocyemata</taxon>
        <taxon>Anomura</taxon>
        <taxon>Galatheoidea</taxon>
        <taxon>Porcellanidae</taxon>
        <taxon>Petrolisthes</taxon>
    </lineage>
</organism>
<feature type="compositionally biased region" description="Low complexity" evidence="6">
    <location>
        <begin position="301"/>
        <end position="319"/>
    </location>
</feature>
<accession>A0AAE1TVM9</accession>
<feature type="region of interest" description="Disordered" evidence="6">
    <location>
        <begin position="164"/>
        <end position="319"/>
    </location>
</feature>
<dbReference type="PROSITE" id="PS00578">
    <property type="entry name" value="RIBOSOMAL_S6E"/>
    <property type="match status" value="1"/>
</dbReference>
<feature type="compositionally biased region" description="Basic residues" evidence="6">
    <location>
        <begin position="291"/>
        <end position="300"/>
    </location>
</feature>
<name>A0AAE1TVM9_9EUCA</name>
<dbReference type="FunFam" id="1.20.5.2650:FF:000001">
    <property type="entry name" value="40S ribosomal protein S6"/>
    <property type="match status" value="1"/>
</dbReference>
<dbReference type="EMBL" id="JAWZYT010003282">
    <property type="protein sequence ID" value="KAK4299226.1"/>
    <property type="molecule type" value="Genomic_DNA"/>
</dbReference>
<dbReference type="AlphaFoldDB" id="A0AAE1TVM9"/>
<dbReference type="GO" id="GO:0005840">
    <property type="term" value="C:ribosome"/>
    <property type="evidence" value="ECO:0007669"/>
    <property type="project" value="UniProtKB-KW"/>
</dbReference>
<sequence length="319" mass="36246">MKLNISYPATGCQKLLEFDDEKKTRIFNERRMGQEIEADPLGDEWKGYIVRITGGNDKQGFPMKQGVLTNNRVRLLLSKGHSCYRPRRTGERKRKSVRGCIVDSNLSVLALIIVKKGEGEIPGLTDGSVPRRLGPKRASKIRKLFNLSKLDDVRQYVIKRPVTVKEGKKPKSKAPKIQRLITPVVLQRKRHKKALKRSRAHKNKEEKADYAKLLASRQKEAKEKRQEEIRRRRSSMRDSKTSEKSSDVKPAEKKPVEKKPAEKKPAEKKPAEKKEKKSAEKKEKKSAEKKPAKKASKPKTSKPSAAKTSKPSAAKTSKK</sequence>
<reference evidence="7" key="1">
    <citation type="submission" date="2023-11" db="EMBL/GenBank/DDBJ databases">
        <title>Genome assemblies of two species of porcelain crab, Petrolisthes cinctipes and Petrolisthes manimaculis (Anomura: Porcellanidae).</title>
        <authorList>
            <person name="Angst P."/>
        </authorList>
    </citation>
    <scope>NUCLEOTIDE SEQUENCE</scope>
    <source>
        <strain evidence="7">PB745_02</strain>
        <tissue evidence="7">Gill</tissue>
    </source>
</reference>
<evidence type="ECO:0000256" key="3">
    <source>
        <dbReference type="ARBA" id="ARBA00023274"/>
    </source>
</evidence>